<protein>
    <recommendedName>
        <fullName evidence="3">phosphoribosylaminoimidazolesuccinocarboxamide synthase</fullName>
        <ecNumber evidence="3">6.3.2.6</ecNumber>
    </recommendedName>
</protein>
<accession>A0A381NP23</accession>
<dbReference type="Gene3D" id="3.30.200.20">
    <property type="entry name" value="Phosphorylase Kinase, domain 1"/>
    <property type="match status" value="1"/>
</dbReference>
<evidence type="ECO:0000259" key="8">
    <source>
        <dbReference type="Pfam" id="PF01259"/>
    </source>
</evidence>
<keyword evidence="6" id="KW-0658">Purine biosynthesis</keyword>
<dbReference type="SUPFAM" id="SSF56104">
    <property type="entry name" value="SAICAR synthase-like"/>
    <property type="match status" value="1"/>
</dbReference>
<dbReference type="EMBL" id="UINC01000479">
    <property type="protein sequence ID" value="SUZ56089.1"/>
    <property type="molecule type" value="Genomic_DNA"/>
</dbReference>
<dbReference type="GO" id="GO:0006189">
    <property type="term" value="P:'de novo' IMP biosynthetic process"/>
    <property type="evidence" value="ECO:0007669"/>
    <property type="project" value="UniProtKB-UniPathway"/>
</dbReference>
<dbReference type="UniPathway" id="UPA00074">
    <property type="reaction ID" value="UER00131"/>
</dbReference>
<dbReference type="PANTHER" id="PTHR43700">
    <property type="entry name" value="PHOSPHORIBOSYLAMINOIMIDAZOLE-SUCCINOCARBOXAMIDE SYNTHASE"/>
    <property type="match status" value="1"/>
</dbReference>
<comment type="pathway">
    <text evidence="1">Purine metabolism; IMP biosynthesis via de novo pathway; 5-amino-1-(5-phospho-D-ribosyl)imidazole-4-carboxamide from 5-amino-1-(5-phospho-D-ribosyl)imidazole-4-carboxylate: step 1/2.</text>
</comment>
<organism evidence="9">
    <name type="scientific">marine metagenome</name>
    <dbReference type="NCBI Taxonomy" id="408172"/>
    <lineage>
        <taxon>unclassified sequences</taxon>
        <taxon>metagenomes</taxon>
        <taxon>ecological metagenomes</taxon>
    </lineage>
</organism>
<dbReference type="InterPro" id="IPR018236">
    <property type="entry name" value="SAICAR_synthetase_CS"/>
</dbReference>
<sequence length="291" mass="32439">MRPVLQTKLSLPLLHSGKVRDIFDINNETMLIVATDRLSAFDVVFGQPVPKKGLILTSVANYWFKKTEHIIPNHLTKTSLEEVLPKEEAAQLKGRAIVVKKLKPLPIEAVVRGYLIGSGWKEYLSSGSVCSIPLPPGMSLAQKLEVPLYTPSSKAPAGEHDANISFAETKLLVGENLANKIKEKSVEIYKFAANHAISRGIIVADTKFEFGLDTDNQLTLMDEVLTPDSSRFWPKSEYQAGINPKSYDKQIIRDYLETLDWDKTPPAPILPNEILIKTAKKYEEVQALLCN</sequence>
<dbReference type="CDD" id="cd01414">
    <property type="entry name" value="SAICAR_synt_Sc"/>
    <property type="match status" value="1"/>
</dbReference>
<evidence type="ECO:0000256" key="7">
    <source>
        <dbReference type="ARBA" id="ARBA00022840"/>
    </source>
</evidence>
<feature type="domain" description="SAICAR synthetase/ADE2 N-terminal" evidence="8">
    <location>
        <begin position="14"/>
        <end position="265"/>
    </location>
</feature>
<dbReference type="FunFam" id="3.30.200.20:FF:000365">
    <property type="entry name" value="Phosphoribosylaminoimidazole-succinocarboxamide synthase"/>
    <property type="match status" value="1"/>
</dbReference>
<dbReference type="HAMAP" id="MF_00137">
    <property type="entry name" value="SAICAR_synth"/>
    <property type="match status" value="1"/>
</dbReference>
<dbReference type="NCBIfam" id="TIGR00081">
    <property type="entry name" value="purC"/>
    <property type="match status" value="1"/>
</dbReference>
<dbReference type="GO" id="GO:0005524">
    <property type="term" value="F:ATP binding"/>
    <property type="evidence" value="ECO:0007669"/>
    <property type="project" value="UniProtKB-KW"/>
</dbReference>
<evidence type="ECO:0000313" key="9">
    <source>
        <dbReference type="EMBL" id="SUZ56089.1"/>
    </source>
</evidence>
<evidence type="ECO:0000256" key="6">
    <source>
        <dbReference type="ARBA" id="ARBA00022755"/>
    </source>
</evidence>
<gene>
    <name evidence="9" type="ORF">METZ01_LOCUS8943</name>
</gene>
<dbReference type="PROSITE" id="PS01057">
    <property type="entry name" value="SAICAR_SYNTHETASE_1"/>
    <property type="match status" value="1"/>
</dbReference>
<dbReference type="AlphaFoldDB" id="A0A381NP23"/>
<keyword evidence="5" id="KW-0547">Nucleotide-binding</keyword>
<dbReference type="GO" id="GO:0005737">
    <property type="term" value="C:cytoplasm"/>
    <property type="evidence" value="ECO:0007669"/>
    <property type="project" value="TreeGrafter"/>
</dbReference>
<dbReference type="PANTHER" id="PTHR43700:SF1">
    <property type="entry name" value="PHOSPHORIBOSYLAMINOIMIDAZOLE-SUCCINOCARBOXAMIDE SYNTHASE"/>
    <property type="match status" value="1"/>
</dbReference>
<dbReference type="Pfam" id="PF01259">
    <property type="entry name" value="SAICAR_synt"/>
    <property type="match status" value="1"/>
</dbReference>
<proteinExistence type="inferred from homology"/>
<dbReference type="EC" id="6.3.2.6" evidence="3"/>
<dbReference type="NCBIfam" id="NF010568">
    <property type="entry name" value="PRK13961.1"/>
    <property type="match status" value="1"/>
</dbReference>
<keyword evidence="4" id="KW-0436">Ligase</keyword>
<keyword evidence="7" id="KW-0067">ATP-binding</keyword>
<dbReference type="GO" id="GO:0004639">
    <property type="term" value="F:phosphoribosylaminoimidazolesuccinocarboxamide synthase activity"/>
    <property type="evidence" value="ECO:0007669"/>
    <property type="project" value="UniProtKB-EC"/>
</dbReference>
<evidence type="ECO:0000256" key="2">
    <source>
        <dbReference type="ARBA" id="ARBA00010190"/>
    </source>
</evidence>
<reference evidence="9" key="1">
    <citation type="submission" date="2018-05" db="EMBL/GenBank/DDBJ databases">
        <authorList>
            <person name="Lanie J.A."/>
            <person name="Ng W.-L."/>
            <person name="Kazmierczak K.M."/>
            <person name="Andrzejewski T.M."/>
            <person name="Davidsen T.M."/>
            <person name="Wayne K.J."/>
            <person name="Tettelin H."/>
            <person name="Glass J.I."/>
            <person name="Rusch D."/>
            <person name="Podicherti R."/>
            <person name="Tsui H.-C.T."/>
            <person name="Winkler M.E."/>
        </authorList>
    </citation>
    <scope>NUCLEOTIDE SEQUENCE</scope>
</reference>
<evidence type="ECO:0000256" key="5">
    <source>
        <dbReference type="ARBA" id="ARBA00022741"/>
    </source>
</evidence>
<name>A0A381NP23_9ZZZZ</name>
<dbReference type="InterPro" id="IPR028923">
    <property type="entry name" value="SAICAR_synt/ADE2_N"/>
</dbReference>
<evidence type="ECO:0000256" key="4">
    <source>
        <dbReference type="ARBA" id="ARBA00022598"/>
    </source>
</evidence>
<dbReference type="InterPro" id="IPR001636">
    <property type="entry name" value="SAICAR_synth"/>
</dbReference>
<comment type="similarity">
    <text evidence="2">Belongs to the SAICAR synthetase family.</text>
</comment>
<evidence type="ECO:0000256" key="1">
    <source>
        <dbReference type="ARBA" id="ARBA00004672"/>
    </source>
</evidence>
<evidence type="ECO:0000256" key="3">
    <source>
        <dbReference type="ARBA" id="ARBA00012217"/>
    </source>
</evidence>
<dbReference type="Gene3D" id="3.30.470.20">
    <property type="entry name" value="ATP-grasp fold, B domain"/>
    <property type="match status" value="1"/>
</dbReference>
<dbReference type="FunFam" id="3.30.470.20:FF:000015">
    <property type="entry name" value="Phosphoribosylaminoimidazole-succinocarboxamide synthase"/>
    <property type="match status" value="1"/>
</dbReference>